<name>A0A8H7Z6Z7_AJECA</name>
<proteinExistence type="predicted"/>
<evidence type="ECO:0000313" key="1">
    <source>
        <dbReference type="EMBL" id="KAG5302385.1"/>
    </source>
</evidence>
<dbReference type="OrthoDB" id="5350595at2759"/>
<accession>A0A8H7Z6Z7</accession>
<protein>
    <submittedName>
        <fullName evidence="1">Uncharacterized protein</fullName>
    </submittedName>
</protein>
<dbReference type="EMBL" id="JAEVHI010000001">
    <property type="protein sequence ID" value="KAG5302385.1"/>
    <property type="molecule type" value="Genomic_DNA"/>
</dbReference>
<sequence length="96" mass="11056">MFSVTVKRLIQYTGKTKLEHITDPAWYNSVKTFCEKFENDNSGVMKAEIKGSHPHKSYDDPSDLEDVISIRFKDSEDKRVATAHVHKDGSSKVIRW</sequence>
<dbReference type="VEuPathDB" id="FungiDB:I7I52_00013"/>
<gene>
    <name evidence="1" type="ORF">I7I52_00013</name>
</gene>
<evidence type="ECO:0000313" key="2">
    <source>
        <dbReference type="Proteomes" id="UP000670092"/>
    </source>
</evidence>
<dbReference type="AlphaFoldDB" id="A0A8H7Z6Z7"/>
<reference evidence="1 2" key="1">
    <citation type="submission" date="2021-01" db="EMBL/GenBank/DDBJ databases">
        <title>Chromosome-level genome assembly of a human fungal pathogen reveals clustering of transcriptionally co-regulated genes.</title>
        <authorList>
            <person name="Voorhies M."/>
            <person name="Cohen S."/>
            <person name="Shea T.P."/>
            <person name="Petrus S."/>
            <person name="Munoz J.F."/>
            <person name="Poplawski S."/>
            <person name="Goldman W.E."/>
            <person name="Michael T."/>
            <person name="Cuomo C.A."/>
            <person name="Sil A."/>
            <person name="Beyhan S."/>
        </authorList>
    </citation>
    <scope>NUCLEOTIDE SEQUENCE [LARGE SCALE GENOMIC DNA]</scope>
    <source>
        <strain evidence="1 2">G184AR</strain>
    </source>
</reference>
<dbReference type="Proteomes" id="UP000670092">
    <property type="component" value="Unassembled WGS sequence"/>
</dbReference>
<comment type="caution">
    <text evidence="1">The sequence shown here is derived from an EMBL/GenBank/DDBJ whole genome shotgun (WGS) entry which is preliminary data.</text>
</comment>
<organism evidence="1 2">
    <name type="scientific">Ajellomyces capsulatus</name>
    <name type="common">Darling's disease fungus</name>
    <name type="synonym">Histoplasma capsulatum</name>
    <dbReference type="NCBI Taxonomy" id="5037"/>
    <lineage>
        <taxon>Eukaryota</taxon>
        <taxon>Fungi</taxon>
        <taxon>Dikarya</taxon>
        <taxon>Ascomycota</taxon>
        <taxon>Pezizomycotina</taxon>
        <taxon>Eurotiomycetes</taxon>
        <taxon>Eurotiomycetidae</taxon>
        <taxon>Onygenales</taxon>
        <taxon>Ajellomycetaceae</taxon>
        <taxon>Histoplasma</taxon>
    </lineage>
</organism>